<protein>
    <recommendedName>
        <fullName evidence="1">UPF0335 protein XFLAVUS301_02370</fullName>
    </recommendedName>
</protein>
<dbReference type="InterPro" id="IPR018753">
    <property type="entry name" value="GapR-like"/>
</dbReference>
<gene>
    <name evidence="4" type="ORF">XFLAVUS301_02370</name>
</gene>
<comment type="caution">
    <text evidence="4">The sequence shown here is derived from an EMBL/GenBank/DDBJ whole genome shotgun (WGS) entry which is preliminary data.</text>
</comment>
<dbReference type="NCBIfam" id="NF010247">
    <property type="entry name" value="PRK13694.1"/>
    <property type="match status" value="1"/>
</dbReference>
<sequence>MTRAPARHGLDGLAAEPKETVQVAEDVSDSPAGFAKEQLKSFIERIERLEEEKKAIADDIKDVFAEAKANGFDVKALRTILKIRKEDVDERKEHEAIVDLYMQALGIFV</sequence>
<dbReference type="InterPro" id="IPR046367">
    <property type="entry name" value="GapR-like_DNA-bd"/>
</dbReference>
<feature type="domain" description="GapR-like DNA-binding" evidence="3">
    <location>
        <begin position="35"/>
        <end position="106"/>
    </location>
</feature>
<evidence type="ECO:0000313" key="5">
    <source>
        <dbReference type="Proteomes" id="UP001144397"/>
    </source>
</evidence>
<comment type="similarity">
    <text evidence="1">Belongs to the UPF0335 family.</text>
</comment>
<organism evidence="4 5">
    <name type="scientific">Xanthobacter flavus</name>
    <dbReference type="NCBI Taxonomy" id="281"/>
    <lineage>
        <taxon>Bacteria</taxon>
        <taxon>Pseudomonadati</taxon>
        <taxon>Pseudomonadota</taxon>
        <taxon>Alphaproteobacteria</taxon>
        <taxon>Hyphomicrobiales</taxon>
        <taxon>Xanthobacteraceae</taxon>
        <taxon>Xanthobacter</taxon>
    </lineage>
</organism>
<dbReference type="EMBL" id="BSDO01000001">
    <property type="protein sequence ID" value="GLI20563.1"/>
    <property type="molecule type" value="Genomic_DNA"/>
</dbReference>
<evidence type="ECO:0000313" key="4">
    <source>
        <dbReference type="EMBL" id="GLI20563.1"/>
    </source>
</evidence>
<evidence type="ECO:0000256" key="2">
    <source>
        <dbReference type="SAM" id="Coils"/>
    </source>
</evidence>
<evidence type="ECO:0000259" key="3">
    <source>
        <dbReference type="Pfam" id="PF10073"/>
    </source>
</evidence>
<reference evidence="4" key="1">
    <citation type="submission" date="2022-12" db="EMBL/GenBank/DDBJ databases">
        <title>Reference genome sequencing for broad-spectrum identification of bacterial and archaeal isolates by mass spectrometry.</title>
        <authorList>
            <person name="Sekiguchi Y."/>
            <person name="Tourlousse D.M."/>
        </authorList>
    </citation>
    <scope>NUCLEOTIDE SEQUENCE</scope>
    <source>
        <strain evidence="4">301</strain>
    </source>
</reference>
<evidence type="ECO:0000256" key="1">
    <source>
        <dbReference type="HAMAP-Rule" id="MF_00797"/>
    </source>
</evidence>
<feature type="coiled-coil region" evidence="2">
    <location>
        <begin position="32"/>
        <end position="66"/>
    </location>
</feature>
<dbReference type="Pfam" id="PF10073">
    <property type="entry name" value="GapR_DNA-bd"/>
    <property type="match status" value="1"/>
</dbReference>
<accession>A0A9W6CE30</accession>
<name>A0A9W6CE30_XANFL</name>
<dbReference type="GO" id="GO:0003677">
    <property type="term" value="F:DNA binding"/>
    <property type="evidence" value="ECO:0007669"/>
    <property type="project" value="InterPro"/>
</dbReference>
<dbReference type="AlphaFoldDB" id="A0A9W6CE30"/>
<dbReference type="Proteomes" id="UP001144397">
    <property type="component" value="Unassembled WGS sequence"/>
</dbReference>
<keyword evidence="2" id="KW-0175">Coiled coil</keyword>
<proteinExistence type="inferred from homology"/>
<dbReference type="HAMAP" id="MF_00797">
    <property type="entry name" value="UPF0335"/>
    <property type="match status" value="1"/>
</dbReference>